<evidence type="ECO:0000313" key="1">
    <source>
        <dbReference type="EMBL" id="CBI07144.1"/>
    </source>
</evidence>
<gene>
    <name evidence="1" type="ORF">CARN6_0460</name>
</gene>
<organism evidence="1">
    <name type="scientific">mine drainage metagenome</name>
    <dbReference type="NCBI Taxonomy" id="410659"/>
    <lineage>
        <taxon>unclassified sequences</taxon>
        <taxon>metagenomes</taxon>
        <taxon>ecological metagenomes</taxon>
    </lineage>
</organism>
<comment type="caution">
    <text evidence="1">The sequence shown here is derived from an EMBL/GenBank/DDBJ whole genome shotgun (WGS) entry which is preliminary data.</text>
</comment>
<dbReference type="EMBL" id="CABQ01000069">
    <property type="protein sequence ID" value="CBI07144.1"/>
    <property type="molecule type" value="Genomic_DNA"/>
</dbReference>
<accession>E6QIS8</accession>
<protein>
    <recommendedName>
        <fullName evidence="2">Lipoprotein</fullName>
    </recommendedName>
</protein>
<reference evidence="1" key="1">
    <citation type="submission" date="2009-10" db="EMBL/GenBank/DDBJ databases">
        <title>Diversity of trophic interactions inside an arsenic-rich microbial ecosystem.</title>
        <authorList>
            <person name="Bertin P.N."/>
            <person name="Heinrich-Salmeron A."/>
            <person name="Pelletier E."/>
            <person name="Goulhen-Chollet F."/>
            <person name="Arsene-Ploetze F."/>
            <person name="Gallien S."/>
            <person name="Calteau A."/>
            <person name="Vallenet D."/>
            <person name="Casiot C."/>
            <person name="Chane-Woon-Ming B."/>
            <person name="Giloteaux L."/>
            <person name="Barakat M."/>
            <person name="Bonnefoy V."/>
            <person name="Bruneel O."/>
            <person name="Chandler M."/>
            <person name="Cleiss J."/>
            <person name="Duran R."/>
            <person name="Elbaz-Poulichet F."/>
            <person name="Fonknechten N."/>
            <person name="Lauga B."/>
            <person name="Mornico D."/>
            <person name="Ortet P."/>
            <person name="Schaeffer C."/>
            <person name="Siguier P."/>
            <person name="Alexander Thil Smith A."/>
            <person name="Van Dorsselaer A."/>
            <person name="Weissenbach J."/>
            <person name="Medigue C."/>
            <person name="Le Paslier D."/>
        </authorList>
    </citation>
    <scope>NUCLEOTIDE SEQUENCE</scope>
</reference>
<dbReference type="AlphaFoldDB" id="E6QIS8"/>
<proteinExistence type="predicted"/>
<evidence type="ECO:0008006" key="2">
    <source>
        <dbReference type="Google" id="ProtNLM"/>
    </source>
</evidence>
<name>E6QIS8_9ZZZZ</name>
<sequence length="132" mass="14576">MQLRNLPVLALMLCAFALLCAGCKNYQSYWVNVTVSNQTGALLRDVEIDYPSASFGINTLAANAIYHYRLKINGSGKIHAQYAAPMGRTIRVDGPILQENQQGNISIQLLPDHKILFSDQLSMGHGDKFSVH</sequence>